<comment type="caution">
    <text evidence="1">The sequence shown here is derived from an EMBL/GenBank/DDBJ whole genome shotgun (WGS) entry which is preliminary data.</text>
</comment>
<accession>A0A5N0DKA5</accession>
<gene>
    <name evidence="1" type="ORF">F3087_43940</name>
</gene>
<evidence type="ECO:0000313" key="1">
    <source>
        <dbReference type="EMBL" id="KAA8877458.1"/>
    </source>
</evidence>
<dbReference type="OrthoDB" id="4308266at2"/>
<keyword evidence="2" id="KW-1185">Reference proteome</keyword>
<dbReference type="EMBL" id="VXLC01000047">
    <property type="protein sequence ID" value="KAA8877458.1"/>
    <property type="molecule type" value="Genomic_DNA"/>
</dbReference>
<dbReference type="RefSeq" id="WP_150408142.1">
    <property type="nucleotide sequence ID" value="NZ_VXLC01000047.1"/>
</dbReference>
<organism evidence="1 2">
    <name type="scientific">Nocardia colli</name>
    <dbReference type="NCBI Taxonomy" id="2545717"/>
    <lineage>
        <taxon>Bacteria</taxon>
        <taxon>Bacillati</taxon>
        <taxon>Actinomycetota</taxon>
        <taxon>Actinomycetes</taxon>
        <taxon>Mycobacteriales</taxon>
        <taxon>Nocardiaceae</taxon>
        <taxon>Nocardia</taxon>
    </lineage>
</organism>
<protein>
    <submittedName>
        <fullName evidence="1">Uncharacterized protein</fullName>
    </submittedName>
</protein>
<name>A0A5N0DKA5_9NOCA</name>
<sequence>MSDAMRGWLAEALEGATGPSGGYRTVASARTLWRAIRSFTAYLSMLEAIPTVPGHLRGVHWDGFLLAQPRPSRAGLICAMRAVMRCARDVPEDFAIRMQRNSTGREHSRKLPSYTPAEFARITGAAKADVRACVRRIRAGRTLMAAWRAGQIERGADRRRWEQGWLLDHIDRHDEVPHYTNGTTHNKSTQHGGTAVLFAQLYPTHRDLAAAATLLICLTGHNLSTVVSLPVSHHRPDGDAGSTRTAIVEAVKPRRGRTLASMSVALSDTRGDRGEQVDLSSAFAVYRLLEQMCGPVRERAGTDQLFAYFTPKRGMQFLPGLRGQAIGEWSRSIELRSDRVDPVTGEPGPLLVDTRRLRTTWLQLHQTPVAHTETTLANDYLARDRGNLAEYQQVVATTLAEQVDAARREPLMGTVNAEQITRARTEPDTVAAEIGVTTPELNQLIDGALDTVLGGCLDNTHGPHAPAGQACTASFLLCLSCPCARATPAHLPVIVATHDRLREHAAAMTPLRWAQRFAGPLAQLSEIMHRFPAAVLDDARARIDAGHQELVEQLLSRALDRR</sequence>
<reference evidence="1 2" key="1">
    <citation type="submission" date="2019-09" db="EMBL/GenBank/DDBJ databases">
        <authorList>
            <person name="Wang X."/>
        </authorList>
    </citation>
    <scope>NUCLEOTIDE SEQUENCE [LARGE SCALE GENOMIC DNA]</scope>
    <source>
        <strain evidence="1 2">CICC 11023</strain>
    </source>
</reference>
<dbReference type="AlphaFoldDB" id="A0A5N0DKA5"/>
<dbReference type="Proteomes" id="UP000323876">
    <property type="component" value="Unassembled WGS sequence"/>
</dbReference>
<evidence type="ECO:0000313" key="2">
    <source>
        <dbReference type="Proteomes" id="UP000323876"/>
    </source>
</evidence>
<proteinExistence type="predicted"/>